<keyword evidence="9 12" id="KW-0472">Membrane</keyword>
<keyword evidence="3" id="KW-0489">Methyltransferase</keyword>
<evidence type="ECO:0000256" key="11">
    <source>
        <dbReference type="ARBA" id="ARBA00023264"/>
    </source>
</evidence>
<dbReference type="EMBL" id="JBAHYK010003572">
    <property type="protein sequence ID" value="KAL0563396.1"/>
    <property type="molecule type" value="Genomic_DNA"/>
</dbReference>
<dbReference type="Proteomes" id="UP001465976">
    <property type="component" value="Unassembled WGS sequence"/>
</dbReference>
<sequence>MAVVAGCTFPMQRVSYVIAIILESIFIFNTMILQISAPCADGSIRATPSTVTLFPNHSPPLDLLGIVGLITGILGCLLRISCYRALGVGFTYDIPKSAAPKLATTGPYSIVRHPSYLALWLISFGLPLYHLSPGSWISESGFLEWKIAFGSGTDDLHLGWTFPLGRTLVYLWVAAAVAAPLLLSMRVSEEDALMKEQFGSKWDLW</sequence>
<evidence type="ECO:0000313" key="13">
    <source>
        <dbReference type="EMBL" id="KAL0563396.1"/>
    </source>
</evidence>
<keyword evidence="8" id="KW-0443">Lipid metabolism</keyword>
<evidence type="ECO:0000256" key="7">
    <source>
        <dbReference type="ARBA" id="ARBA00022989"/>
    </source>
</evidence>
<keyword evidence="10" id="KW-0594">Phospholipid biosynthesis</keyword>
<keyword evidence="14" id="KW-1185">Reference proteome</keyword>
<keyword evidence="5 12" id="KW-0812">Transmembrane</keyword>
<evidence type="ECO:0000256" key="9">
    <source>
        <dbReference type="ARBA" id="ARBA00023136"/>
    </source>
</evidence>
<evidence type="ECO:0000256" key="12">
    <source>
        <dbReference type="SAM" id="Phobius"/>
    </source>
</evidence>
<evidence type="ECO:0000256" key="8">
    <source>
        <dbReference type="ARBA" id="ARBA00023098"/>
    </source>
</evidence>
<evidence type="ECO:0000256" key="4">
    <source>
        <dbReference type="ARBA" id="ARBA00022691"/>
    </source>
</evidence>
<keyword evidence="11" id="KW-1208">Phospholipid metabolism</keyword>
<accession>A0ABR3EKI7</accession>
<keyword evidence="2" id="KW-0444">Lipid biosynthesis</keyword>
<feature type="transmembrane region" description="Helical" evidence="12">
    <location>
        <begin position="167"/>
        <end position="185"/>
    </location>
</feature>
<dbReference type="Gene3D" id="1.20.120.1630">
    <property type="match status" value="1"/>
</dbReference>
<feature type="transmembrane region" description="Helical" evidence="12">
    <location>
        <begin position="63"/>
        <end position="80"/>
    </location>
</feature>
<comment type="subcellular location">
    <subcellularLocation>
        <location evidence="1">Endomembrane system</location>
        <topology evidence="1">Multi-pass membrane protein</topology>
    </subcellularLocation>
</comment>
<dbReference type="InterPro" id="IPR007318">
    <property type="entry name" value="Phopholipid_MeTrfase"/>
</dbReference>
<proteinExistence type="predicted"/>
<name>A0ABR3EKI7_9AGAR</name>
<feature type="non-terminal residue" evidence="13">
    <location>
        <position position="205"/>
    </location>
</feature>
<evidence type="ECO:0000256" key="3">
    <source>
        <dbReference type="ARBA" id="ARBA00022603"/>
    </source>
</evidence>
<evidence type="ECO:0000256" key="5">
    <source>
        <dbReference type="ARBA" id="ARBA00022692"/>
    </source>
</evidence>
<protein>
    <recommendedName>
        <fullName evidence="15">Protein-S-isoprenylcysteine O-methyltransferase</fullName>
    </recommendedName>
</protein>
<evidence type="ECO:0000313" key="14">
    <source>
        <dbReference type="Proteomes" id="UP001465976"/>
    </source>
</evidence>
<feature type="transmembrane region" description="Helical" evidence="12">
    <location>
        <begin position="16"/>
        <end position="37"/>
    </location>
</feature>
<evidence type="ECO:0000256" key="1">
    <source>
        <dbReference type="ARBA" id="ARBA00004127"/>
    </source>
</evidence>
<comment type="caution">
    <text evidence="13">The sequence shown here is derived from an EMBL/GenBank/DDBJ whole genome shotgun (WGS) entry which is preliminary data.</text>
</comment>
<keyword evidence="3" id="KW-0808">Transferase</keyword>
<keyword evidence="7 12" id="KW-1133">Transmembrane helix</keyword>
<keyword evidence="4" id="KW-0949">S-adenosyl-L-methionine</keyword>
<evidence type="ECO:0000256" key="2">
    <source>
        <dbReference type="ARBA" id="ARBA00022516"/>
    </source>
</evidence>
<feature type="transmembrane region" description="Helical" evidence="12">
    <location>
        <begin position="117"/>
        <end position="137"/>
    </location>
</feature>
<evidence type="ECO:0000256" key="10">
    <source>
        <dbReference type="ARBA" id="ARBA00023209"/>
    </source>
</evidence>
<dbReference type="Pfam" id="PF04191">
    <property type="entry name" value="PEMT"/>
    <property type="match status" value="1"/>
</dbReference>
<keyword evidence="6" id="KW-0256">Endoplasmic reticulum</keyword>
<organism evidence="13 14">
    <name type="scientific">Marasmius crinis-equi</name>
    <dbReference type="NCBI Taxonomy" id="585013"/>
    <lineage>
        <taxon>Eukaryota</taxon>
        <taxon>Fungi</taxon>
        <taxon>Dikarya</taxon>
        <taxon>Basidiomycota</taxon>
        <taxon>Agaricomycotina</taxon>
        <taxon>Agaricomycetes</taxon>
        <taxon>Agaricomycetidae</taxon>
        <taxon>Agaricales</taxon>
        <taxon>Marasmiineae</taxon>
        <taxon>Marasmiaceae</taxon>
        <taxon>Marasmius</taxon>
    </lineage>
</organism>
<reference evidence="13 14" key="1">
    <citation type="submission" date="2024-02" db="EMBL/GenBank/DDBJ databases">
        <title>A draft genome for the cacao thread blight pathogen Marasmius crinis-equi.</title>
        <authorList>
            <person name="Cohen S.P."/>
            <person name="Baruah I.K."/>
            <person name="Amoako-Attah I."/>
            <person name="Bukari Y."/>
            <person name="Meinhardt L.W."/>
            <person name="Bailey B.A."/>
        </authorList>
    </citation>
    <scope>NUCLEOTIDE SEQUENCE [LARGE SCALE GENOMIC DNA]</scope>
    <source>
        <strain evidence="13 14">GH-76</strain>
    </source>
</reference>
<evidence type="ECO:0000256" key="6">
    <source>
        <dbReference type="ARBA" id="ARBA00022824"/>
    </source>
</evidence>
<evidence type="ECO:0008006" key="15">
    <source>
        <dbReference type="Google" id="ProtNLM"/>
    </source>
</evidence>
<gene>
    <name evidence="13" type="ORF">V5O48_018673</name>
</gene>